<dbReference type="SUPFAM" id="SSF56112">
    <property type="entry name" value="Protein kinase-like (PK-like)"/>
    <property type="match status" value="1"/>
</dbReference>
<dbReference type="InterPro" id="IPR000719">
    <property type="entry name" value="Prot_kinase_dom"/>
</dbReference>
<dbReference type="InterPro" id="IPR011009">
    <property type="entry name" value="Kinase-like_dom_sf"/>
</dbReference>
<dbReference type="PROSITE" id="PS00107">
    <property type="entry name" value="PROTEIN_KINASE_ATP"/>
    <property type="match status" value="1"/>
</dbReference>
<feature type="compositionally biased region" description="Acidic residues" evidence="10">
    <location>
        <begin position="60"/>
        <end position="74"/>
    </location>
</feature>
<dbReference type="Proteomes" id="UP001212152">
    <property type="component" value="Unassembled WGS sequence"/>
</dbReference>
<evidence type="ECO:0000256" key="9">
    <source>
        <dbReference type="PROSITE-ProRule" id="PRU10141"/>
    </source>
</evidence>
<feature type="compositionally biased region" description="Basic residues" evidence="10">
    <location>
        <begin position="281"/>
        <end position="295"/>
    </location>
</feature>
<feature type="compositionally biased region" description="Acidic residues" evidence="10">
    <location>
        <begin position="620"/>
        <end position="652"/>
    </location>
</feature>
<dbReference type="FunFam" id="1.10.510.10:FF:000409">
    <property type="entry name" value="CMGC/SRPK protein kinase"/>
    <property type="match status" value="1"/>
</dbReference>
<evidence type="ECO:0000256" key="10">
    <source>
        <dbReference type="SAM" id="MobiDB-lite"/>
    </source>
</evidence>
<dbReference type="InterPro" id="IPR017441">
    <property type="entry name" value="Protein_kinase_ATP_BS"/>
</dbReference>
<gene>
    <name evidence="12" type="primary">DSK1</name>
    <name evidence="12" type="ORF">HDU87_000606</name>
</gene>
<dbReference type="Pfam" id="PF00069">
    <property type="entry name" value="Pkinase"/>
    <property type="match status" value="2"/>
</dbReference>
<dbReference type="Gene3D" id="1.10.510.10">
    <property type="entry name" value="Transferase(Phosphotransferase) domain 1"/>
    <property type="match status" value="2"/>
</dbReference>
<keyword evidence="3" id="KW-0808">Transferase</keyword>
<dbReference type="FunFam" id="3.30.200.20:FF:000770">
    <property type="entry name" value="SRSF protein kinase 2"/>
    <property type="match status" value="1"/>
</dbReference>
<dbReference type="GO" id="GO:0005524">
    <property type="term" value="F:ATP binding"/>
    <property type="evidence" value="ECO:0007669"/>
    <property type="project" value="UniProtKB-UniRule"/>
</dbReference>
<feature type="binding site" evidence="9">
    <location>
        <position position="124"/>
    </location>
    <ligand>
        <name>ATP</name>
        <dbReference type="ChEBI" id="CHEBI:30616"/>
    </ligand>
</feature>
<feature type="compositionally biased region" description="Low complexity" evidence="10">
    <location>
        <begin position="296"/>
        <end position="306"/>
    </location>
</feature>
<feature type="region of interest" description="Disordered" evidence="10">
    <location>
        <begin position="372"/>
        <end position="418"/>
    </location>
</feature>
<sequence length="665" mass="74136">MSTMNAVKKSKTAASVLAAAKKKRRKPSGPPTPTSAKPPAPPPPPVQISNKDGSGSRDDSSEDSDFSEEEEDADDYCKGGYHPINVGDVFNDGRYTILRKLGWGHFSTVWLAQDHKFDRPVALKIVKSAPHYTETALDEIKLLDKVVSANRENPERRCVVELYDWFKHRGPHGTHVCMAFEVLGPNLLTLIRQYHHRGLHIPIVQRIVKQVLMGLDYLHRECGIIHTDLKPENVLICVNVEETIRKLGIDLSNPPKPIAVDSSHTSRTGTPMSITPTMTRAQRKKARNKAKKQAKKAAVPASAQAAETVDSMDADFPDVETETEASTPAEPANTNGTSQLAAALGEPSTEALGRNLSDISLSEVMYEAKAAAKDLQEREGEGDFHHEKREEDDADLNNSNDADAARRRRREEKRNLRRKQDERIKVKIADLGNACWVDHHFTNDIQTRQYRSPEAILGAAYSRSADIWSVGCMVFELLTGDYLFDPQAGSRYTKDDDHVAQIIELLGDFPKALALSGKYSSELFNRKGQLRHIHKLRDWKLPDVLHEKYHFSREDADQIASFILPMMEISPDKRATAADMLLSPWIANVDVSDDGKPAAHVHRGFPIRGSGKSPASRMDLDEDEGAMETAEMDEMADACGDQEDDEDQDADENYSLPYPHRAESI</sequence>
<evidence type="ECO:0000256" key="4">
    <source>
        <dbReference type="ARBA" id="ARBA00022741"/>
    </source>
</evidence>
<dbReference type="GO" id="GO:0004674">
    <property type="term" value="F:protein serine/threonine kinase activity"/>
    <property type="evidence" value="ECO:0007669"/>
    <property type="project" value="UniProtKB-KW"/>
</dbReference>
<keyword evidence="4 9" id="KW-0547">Nucleotide-binding</keyword>
<keyword evidence="13" id="KW-1185">Reference proteome</keyword>
<evidence type="ECO:0000313" key="12">
    <source>
        <dbReference type="EMBL" id="KAJ3169435.1"/>
    </source>
</evidence>
<dbReference type="GO" id="GO:0005634">
    <property type="term" value="C:nucleus"/>
    <property type="evidence" value="ECO:0007669"/>
    <property type="project" value="TreeGrafter"/>
</dbReference>
<evidence type="ECO:0000313" key="13">
    <source>
        <dbReference type="Proteomes" id="UP001212152"/>
    </source>
</evidence>
<keyword evidence="5 12" id="KW-0418">Kinase</keyword>
<protein>
    <recommendedName>
        <fullName evidence="1">non-specific serine/threonine protein kinase</fullName>
        <ecNumber evidence="1">2.7.11.1</ecNumber>
    </recommendedName>
</protein>
<comment type="caution">
    <text evidence="12">The sequence shown here is derived from an EMBL/GenBank/DDBJ whole genome shotgun (WGS) entry which is preliminary data.</text>
</comment>
<dbReference type="EC" id="2.7.11.1" evidence="1"/>
<keyword evidence="6 9" id="KW-0067">ATP-binding</keyword>
<keyword evidence="2 12" id="KW-0723">Serine/threonine-protein kinase</keyword>
<dbReference type="AlphaFoldDB" id="A0AAD5XJE2"/>
<dbReference type="InterPro" id="IPR051334">
    <property type="entry name" value="SRPK"/>
</dbReference>
<evidence type="ECO:0000256" key="7">
    <source>
        <dbReference type="ARBA" id="ARBA00047899"/>
    </source>
</evidence>
<feature type="domain" description="Protein kinase" evidence="11">
    <location>
        <begin position="95"/>
        <end position="586"/>
    </location>
</feature>
<dbReference type="GO" id="GO:0005737">
    <property type="term" value="C:cytoplasm"/>
    <property type="evidence" value="ECO:0007669"/>
    <property type="project" value="TreeGrafter"/>
</dbReference>
<proteinExistence type="predicted"/>
<evidence type="ECO:0000256" key="2">
    <source>
        <dbReference type="ARBA" id="ARBA00022527"/>
    </source>
</evidence>
<dbReference type="EMBL" id="JADGJQ010000106">
    <property type="protein sequence ID" value="KAJ3169435.1"/>
    <property type="molecule type" value="Genomic_DNA"/>
</dbReference>
<evidence type="ECO:0000256" key="5">
    <source>
        <dbReference type="ARBA" id="ARBA00022777"/>
    </source>
</evidence>
<dbReference type="PROSITE" id="PS00108">
    <property type="entry name" value="PROTEIN_KINASE_ST"/>
    <property type="match status" value="1"/>
</dbReference>
<dbReference type="SMART" id="SM00220">
    <property type="entry name" value="S_TKc"/>
    <property type="match status" value="1"/>
</dbReference>
<dbReference type="GO" id="GO:0000245">
    <property type="term" value="P:spliceosomal complex assembly"/>
    <property type="evidence" value="ECO:0007669"/>
    <property type="project" value="TreeGrafter"/>
</dbReference>
<comment type="catalytic activity">
    <reaction evidence="8">
        <text>L-seryl-[protein] + ATP = O-phospho-L-seryl-[protein] + ADP + H(+)</text>
        <dbReference type="Rhea" id="RHEA:17989"/>
        <dbReference type="Rhea" id="RHEA-COMP:9863"/>
        <dbReference type="Rhea" id="RHEA-COMP:11604"/>
        <dbReference type="ChEBI" id="CHEBI:15378"/>
        <dbReference type="ChEBI" id="CHEBI:29999"/>
        <dbReference type="ChEBI" id="CHEBI:30616"/>
        <dbReference type="ChEBI" id="CHEBI:83421"/>
        <dbReference type="ChEBI" id="CHEBI:456216"/>
        <dbReference type="EC" id="2.7.11.1"/>
    </reaction>
</comment>
<evidence type="ECO:0000256" key="8">
    <source>
        <dbReference type="ARBA" id="ARBA00048679"/>
    </source>
</evidence>
<feature type="compositionally biased region" description="Polar residues" evidence="10">
    <location>
        <begin position="262"/>
        <end position="279"/>
    </location>
</feature>
<feature type="compositionally biased region" description="Basic and acidic residues" evidence="10">
    <location>
        <begin position="372"/>
        <end position="391"/>
    </location>
</feature>
<evidence type="ECO:0000256" key="6">
    <source>
        <dbReference type="ARBA" id="ARBA00022840"/>
    </source>
</evidence>
<dbReference type="PANTHER" id="PTHR47634">
    <property type="entry name" value="PROTEIN KINASE DOMAIN-CONTAINING PROTEIN-RELATED"/>
    <property type="match status" value="1"/>
</dbReference>
<dbReference type="Gene3D" id="3.30.200.20">
    <property type="entry name" value="Phosphorylase Kinase, domain 1"/>
    <property type="match status" value="1"/>
</dbReference>
<name>A0AAD5XJE2_9FUNG</name>
<dbReference type="GO" id="GO:0050684">
    <property type="term" value="P:regulation of mRNA processing"/>
    <property type="evidence" value="ECO:0007669"/>
    <property type="project" value="TreeGrafter"/>
</dbReference>
<evidence type="ECO:0000256" key="3">
    <source>
        <dbReference type="ARBA" id="ARBA00022679"/>
    </source>
</evidence>
<reference evidence="12" key="1">
    <citation type="submission" date="2020-05" db="EMBL/GenBank/DDBJ databases">
        <title>Phylogenomic resolution of chytrid fungi.</title>
        <authorList>
            <person name="Stajich J.E."/>
            <person name="Amses K."/>
            <person name="Simmons R."/>
            <person name="Seto K."/>
            <person name="Myers J."/>
            <person name="Bonds A."/>
            <person name="Quandt C.A."/>
            <person name="Barry K."/>
            <person name="Liu P."/>
            <person name="Grigoriev I."/>
            <person name="Longcore J.E."/>
            <person name="James T.Y."/>
        </authorList>
    </citation>
    <scope>NUCLEOTIDE SEQUENCE</scope>
    <source>
        <strain evidence="12">JEL0379</strain>
    </source>
</reference>
<feature type="region of interest" description="Disordered" evidence="10">
    <location>
        <begin position="254"/>
        <end position="336"/>
    </location>
</feature>
<feature type="region of interest" description="Disordered" evidence="10">
    <location>
        <begin position="602"/>
        <end position="665"/>
    </location>
</feature>
<evidence type="ECO:0000256" key="1">
    <source>
        <dbReference type="ARBA" id="ARBA00012513"/>
    </source>
</evidence>
<feature type="compositionally biased region" description="Low complexity" evidence="10">
    <location>
        <begin position="324"/>
        <end position="334"/>
    </location>
</feature>
<organism evidence="12 13">
    <name type="scientific">Geranomyces variabilis</name>
    <dbReference type="NCBI Taxonomy" id="109894"/>
    <lineage>
        <taxon>Eukaryota</taxon>
        <taxon>Fungi</taxon>
        <taxon>Fungi incertae sedis</taxon>
        <taxon>Chytridiomycota</taxon>
        <taxon>Chytridiomycota incertae sedis</taxon>
        <taxon>Chytridiomycetes</taxon>
        <taxon>Spizellomycetales</taxon>
        <taxon>Powellomycetaceae</taxon>
        <taxon>Geranomyces</taxon>
    </lineage>
</organism>
<feature type="compositionally biased region" description="Acidic residues" evidence="10">
    <location>
        <begin position="310"/>
        <end position="323"/>
    </location>
</feature>
<comment type="catalytic activity">
    <reaction evidence="7">
        <text>L-threonyl-[protein] + ATP = O-phospho-L-threonyl-[protein] + ADP + H(+)</text>
        <dbReference type="Rhea" id="RHEA:46608"/>
        <dbReference type="Rhea" id="RHEA-COMP:11060"/>
        <dbReference type="Rhea" id="RHEA-COMP:11605"/>
        <dbReference type="ChEBI" id="CHEBI:15378"/>
        <dbReference type="ChEBI" id="CHEBI:30013"/>
        <dbReference type="ChEBI" id="CHEBI:30616"/>
        <dbReference type="ChEBI" id="CHEBI:61977"/>
        <dbReference type="ChEBI" id="CHEBI:456216"/>
        <dbReference type="EC" id="2.7.11.1"/>
    </reaction>
</comment>
<feature type="region of interest" description="Disordered" evidence="10">
    <location>
        <begin position="1"/>
        <end position="78"/>
    </location>
</feature>
<accession>A0AAD5XJE2</accession>
<dbReference type="InterPro" id="IPR008271">
    <property type="entry name" value="Ser/Thr_kinase_AS"/>
</dbReference>
<dbReference type="PANTHER" id="PTHR47634:SF9">
    <property type="entry name" value="PROTEIN KINASE DOMAIN-CONTAINING PROTEIN-RELATED"/>
    <property type="match status" value="1"/>
</dbReference>
<evidence type="ECO:0000259" key="11">
    <source>
        <dbReference type="PROSITE" id="PS50011"/>
    </source>
</evidence>
<feature type="compositionally biased region" description="Pro residues" evidence="10">
    <location>
        <begin position="28"/>
        <end position="46"/>
    </location>
</feature>
<dbReference type="CDD" id="cd14136">
    <property type="entry name" value="STKc_SRPK"/>
    <property type="match status" value="1"/>
</dbReference>
<dbReference type="PROSITE" id="PS50011">
    <property type="entry name" value="PROTEIN_KINASE_DOM"/>
    <property type="match status" value="1"/>
</dbReference>